<dbReference type="GO" id="GO:0004521">
    <property type="term" value="F:RNA endonuclease activity"/>
    <property type="evidence" value="ECO:0007669"/>
    <property type="project" value="InterPro"/>
</dbReference>
<evidence type="ECO:0000313" key="2">
    <source>
        <dbReference type="Proteomes" id="UP000718012"/>
    </source>
</evidence>
<comment type="caution">
    <text evidence="1">The sequence shown here is derived from an EMBL/GenBank/DDBJ whole genome shotgun (WGS) entry which is preliminary data.</text>
</comment>
<reference evidence="1" key="1">
    <citation type="journal article" date="2021" name="PeerJ">
        <title>Extensive microbial diversity within the chicken gut microbiome revealed by metagenomics and culture.</title>
        <authorList>
            <person name="Gilroy R."/>
            <person name="Ravi A."/>
            <person name="Getino M."/>
            <person name="Pursley I."/>
            <person name="Horton D.L."/>
            <person name="Alikhan N.F."/>
            <person name="Baker D."/>
            <person name="Gharbi K."/>
            <person name="Hall N."/>
            <person name="Watson M."/>
            <person name="Adriaenssens E.M."/>
            <person name="Foster-Nyarko E."/>
            <person name="Jarju S."/>
            <person name="Secka A."/>
            <person name="Antonio M."/>
            <person name="Oren A."/>
            <person name="Chaudhuri R.R."/>
            <person name="La Ragione R."/>
            <person name="Hildebrand F."/>
            <person name="Pallen M.J."/>
        </authorList>
    </citation>
    <scope>NUCLEOTIDE SEQUENCE</scope>
    <source>
        <strain evidence="1">CHK165-8395</strain>
    </source>
</reference>
<dbReference type="Gene3D" id="3.30.70.2360">
    <property type="match status" value="1"/>
</dbReference>
<name>A0A921FC39_9BACT</name>
<reference evidence="1" key="2">
    <citation type="submission" date="2021-09" db="EMBL/GenBank/DDBJ databases">
        <authorList>
            <person name="Gilroy R."/>
        </authorList>
    </citation>
    <scope>NUCLEOTIDE SEQUENCE</scope>
    <source>
        <strain evidence="1">CHK165-8395</strain>
    </source>
</reference>
<proteinExistence type="predicted"/>
<dbReference type="InterPro" id="IPR022597">
    <property type="entry name" value="GhoS"/>
</dbReference>
<evidence type="ECO:0000313" key="1">
    <source>
        <dbReference type="EMBL" id="HJF06589.1"/>
    </source>
</evidence>
<sequence>MESKNSFDTYIISFDYPLSYFPFFLELKSLMHDMNFASIVIDKNGMLRELDINTLAITTLLVESEIEDLIMSMFSDLSDIEFGLSVMKIDDYFCRIYK</sequence>
<organism evidence="1 2">
    <name type="scientific">Phocaeicola coprocola</name>
    <dbReference type="NCBI Taxonomy" id="310298"/>
    <lineage>
        <taxon>Bacteria</taxon>
        <taxon>Pseudomonadati</taxon>
        <taxon>Bacteroidota</taxon>
        <taxon>Bacteroidia</taxon>
        <taxon>Bacteroidales</taxon>
        <taxon>Bacteroidaceae</taxon>
        <taxon>Phocaeicola</taxon>
    </lineage>
</organism>
<dbReference type="AlphaFoldDB" id="A0A921FC39"/>
<dbReference type="EMBL" id="DYXD01000005">
    <property type="protein sequence ID" value="HJF06589.1"/>
    <property type="molecule type" value="Genomic_DNA"/>
</dbReference>
<dbReference type="InterPro" id="IPR038241">
    <property type="entry name" value="GhoS_sf"/>
</dbReference>
<dbReference type="Pfam" id="PF11080">
    <property type="entry name" value="GhoS"/>
    <property type="match status" value="1"/>
</dbReference>
<gene>
    <name evidence="1" type="primary">ghoS</name>
    <name evidence="1" type="ORF">K8U81_00130</name>
</gene>
<dbReference type="Proteomes" id="UP000718012">
    <property type="component" value="Unassembled WGS sequence"/>
</dbReference>
<accession>A0A921FC39</accession>
<protein>
    <submittedName>
        <fullName evidence="1">Type V toxin-antitoxin system endoribonuclease antitoxin GhoS</fullName>
    </submittedName>
</protein>